<reference evidence="6 7" key="1">
    <citation type="journal article" date="2021" name="Sci. Rep.">
        <title>The distribution of antibiotic resistance genes in chicken gut microbiota commensals.</title>
        <authorList>
            <person name="Juricova H."/>
            <person name="Matiasovicova J."/>
            <person name="Kubasova T."/>
            <person name="Cejkova D."/>
            <person name="Rychlik I."/>
        </authorList>
    </citation>
    <scope>NUCLEOTIDE SEQUENCE [LARGE SCALE GENOMIC DNA]</scope>
    <source>
        <strain evidence="6 7">An819</strain>
    </source>
</reference>
<keyword evidence="7" id="KW-1185">Reference proteome</keyword>
<keyword evidence="1" id="KW-0805">Transcription regulation</keyword>
<keyword evidence="2" id="KW-0238">DNA-binding</keyword>
<dbReference type="InterPro" id="IPR014710">
    <property type="entry name" value="RmlC-like_jellyroll"/>
</dbReference>
<dbReference type="InterPro" id="IPR050397">
    <property type="entry name" value="Env_Response_Regulators"/>
</dbReference>
<accession>A0A938WNP6</accession>
<dbReference type="InterPro" id="IPR000595">
    <property type="entry name" value="cNMP-bd_dom"/>
</dbReference>
<dbReference type="PROSITE" id="PS51063">
    <property type="entry name" value="HTH_CRP_2"/>
    <property type="match status" value="1"/>
</dbReference>
<dbReference type="InterPro" id="IPR012318">
    <property type="entry name" value="HTH_CRP"/>
</dbReference>
<dbReference type="PANTHER" id="PTHR24567">
    <property type="entry name" value="CRP FAMILY TRANSCRIPTIONAL REGULATORY PROTEIN"/>
    <property type="match status" value="1"/>
</dbReference>
<dbReference type="CDD" id="cd00038">
    <property type="entry name" value="CAP_ED"/>
    <property type="match status" value="1"/>
</dbReference>
<dbReference type="InterPro" id="IPR036390">
    <property type="entry name" value="WH_DNA-bd_sf"/>
</dbReference>
<name>A0A938WNP6_9BACT</name>
<evidence type="ECO:0000256" key="3">
    <source>
        <dbReference type="ARBA" id="ARBA00023163"/>
    </source>
</evidence>
<evidence type="ECO:0000313" key="7">
    <source>
        <dbReference type="Proteomes" id="UP000764045"/>
    </source>
</evidence>
<dbReference type="Gene3D" id="1.10.10.10">
    <property type="entry name" value="Winged helix-like DNA-binding domain superfamily/Winged helix DNA-binding domain"/>
    <property type="match status" value="1"/>
</dbReference>
<evidence type="ECO:0000259" key="4">
    <source>
        <dbReference type="PROSITE" id="PS50042"/>
    </source>
</evidence>
<dbReference type="GO" id="GO:0005829">
    <property type="term" value="C:cytosol"/>
    <property type="evidence" value="ECO:0007669"/>
    <property type="project" value="TreeGrafter"/>
</dbReference>
<proteinExistence type="predicted"/>
<dbReference type="SMART" id="SM00100">
    <property type="entry name" value="cNMP"/>
    <property type="match status" value="1"/>
</dbReference>
<dbReference type="Pfam" id="PF00027">
    <property type="entry name" value="cNMP_binding"/>
    <property type="match status" value="1"/>
</dbReference>
<dbReference type="GO" id="GO:0003677">
    <property type="term" value="F:DNA binding"/>
    <property type="evidence" value="ECO:0007669"/>
    <property type="project" value="UniProtKB-KW"/>
</dbReference>
<organism evidence="6 7">
    <name type="scientific">Marseilla massiliensis</name>
    <dbReference type="NCBI Taxonomy" id="1841864"/>
    <lineage>
        <taxon>Bacteria</taxon>
        <taxon>Pseudomonadati</taxon>
        <taxon>Bacteroidota</taxon>
        <taxon>Bacteroidia</taxon>
        <taxon>Bacteroidales</taxon>
        <taxon>Prevotellaceae</taxon>
        <taxon>Marseilla</taxon>
    </lineage>
</organism>
<feature type="domain" description="Cyclic nucleotide-binding" evidence="4">
    <location>
        <begin position="19"/>
        <end position="139"/>
    </location>
</feature>
<dbReference type="Gene3D" id="2.60.120.10">
    <property type="entry name" value="Jelly Rolls"/>
    <property type="match status" value="1"/>
</dbReference>
<dbReference type="SUPFAM" id="SSF51206">
    <property type="entry name" value="cAMP-binding domain-like"/>
    <property type="match status" value="1"/>
</dbReference>
<dbReference type="EMBL" id="JACJJL010000020">
    <property type="protein sequence ID" value="MBM6662377.1"/>
    <property type="molecule type" value="Genomic_DNA"/>
</dbReference>
<keyword evidence="3" id="KW-0804">Transcription</keyword>
<gene>
    <name evidence="6" type="ORF">H6B30_11555</name>
</gene>
<dbReference type="SUPFAM" id="SSF46785">
    <property type="entry name" value="Winged helix' DNA-binding domain"/>
    <property type="match status" value="1"/>
</dbReference>
<evidence type="ECO:0000313" key="6">
    <source>
        <dbReference type="EMBL" id="MBM6662377.1"/>
    </source>
</evidence>
<sequence>MIVKEDFDKEKIAESMTVLWEPLTPDQRKYLVDNIKVHLFEKNETIYKQNEQPTYLMCLLKGKIKVYMNGVGGRTQIIRVIEQMGIFSYRAAFVNENYKTSASAFEASTVCMIPINVIRSIIEENNELAVFFIRQLCKMLGEADALTVNLTQKHMRGRLAESLIILKNKYGYEDDGSTLSIYLSREELANMSNMTTSNAIRILSSLASENIIITDGRKIKIIDEHRLCLISENGG</sequence>
<dbReference type="PANTHER" id="PTHR24567:SF74">
    <property type="entry name" value="HTH-TYPE TRANSCRIPTIONAL REGULATOR ARCR"/>
    <property type="match status" value="1"/>
</dbReference>
<dbReference type="Proteomes" id="UP000764045">
    <property type="component" value="Unassembled WGS sequence"/>
</dbReference>
<dbReference type="SMART" id="SM00419">
    <property type="entry name" value="HTH_CRP"/>
    <property type="match status" value="1"/>
</dbReference>
<dbReference type="InterPro" id="IPR036388">
    <property type="entry name" value="WH-like_DNA-bd_sf"/>
</dbReference>
<evidence type="ECO:0000259" key="5">
    <source>
        <dbReference type="PROSITE" id="PS51063"/>
    </source>
</evidence>
<feature type="domain" description="HTH crp-type" evidence="5">
    <location>
        <begin position="153"/>
        <end position="225"/>
    </location>
</feature>
<protein>
    <submittedName>
        <fullName evidence="6">Crp/Fnr family transcriptional regulator</fullName>
    </submittedName>
</protein>
<comment type="caution">
    <text evidence="6">The sequence shown here is derived from an EMBL/GenBank/DDBJ whole genome shotgun (WGS) entry which is preliminary data.</text>
</comment>
<dbReference type="GO" id="GO:0003700">
    <property type="term" value="F:DNA-binding transcription factor activity"/>
    <property type="evidence" value="ECO:0007669"/>
    <property type="project" value="TreeGrafter"/>
</dbReference>
<dbReference type="InterPro" id="IPR018490">
    <property type="entry name" value="cNMP-bd_dom_sf"/>
</dbReference>
<evidence type="ECO:0000256" key="2">
    <source>
        <dbReference type="ARBA" id="ARBA00023125"/>
    </source>
</evidence>
<evidence type="ECO:0000256" key="1">
    <source>
        <dbReference type="ARBA" id="ARBA00023015"/>
    </source>
</evidence>
<dbReference type="PROSITE" id="PS50042">
    <property type="entry name" value="CNMP_BINDING_3"/>
    <property type="match status" value="1"/>
</dbReference>
<dbReference type="AlphaFoldDB" id="A0A938WNP6"/>
<dbReference type="Pfam" id="PF13545">
    <property type="entry name" value="HTH_Crp_2"/>
    <property type="match status" value="1"/>
</dbReference>